<dbReference type="Gene3D" id="2.160.20.10">
    <property type="entry name" value="Single-stranded right-handed beta-helix, Pectin lyase-like"/>
    <property type="match status" value="2"/>
</dbReference>
<dbReference type="InterPro" id="IPR024983">
    <property type="entry name" value="CHAT_dom"/>
</dbReference>
<feature type="compositionally biased region" description="Low complexity" evidence="1">
    <location>
        <begin position="803"/>
        <end position="825"/>
    </location>
</feature>
<gene>
    <name evidence="3" type="ORF">PMG71_20640</name>
</gene>
<dbReference type="RefSeq" id="WP_283755593.1">
    <property type="nucleotide sequence ID" value="NZ_JAQOSP010000131.1"/>
</dbReference>
<dbReference type="PANTHER" id="PTHR36721:SF15">
    <property type="entry name" value="EN_SPM-LIKE TRANSPOSON PROTEIN"/>
    <property type="match status" value="1"/>
</dbReference>
<proteinExistence type="predicted"/>
<dbReference type="SMART" id="SM00912">
    <property type="entry name" value="Haemagg_act"/>
    <property type="match status" value="1"/>
</dbReference>
<comment type="caution">
    <text evidence="3">The sequence shown here is derived from an EMBL/GenBank/DDBJ whole genome shotgun (WGS) entry which is preliminary data.</text>
</comment>
<feature type="compositionally biased region" description="Pro residues" evidence="1">
    <location>
        <begin position="732"/>
        <end position="802"/>
    </location>
</feature>
<dbReference type="Pfam" id="PF05860">
    <property type="entry name" value="TPS"/>
    <property type="match status" value="1"/>
</dbReference>
<dbReference type="PANTHER" id="PTHR36721">
    <property type="entry name" value="PROLINE-RICH FAMILY PROTEIN"/>
    <property type="match status" value="1"/>
</dbReference>
<feature type="compositionally biased region" description="Polar residues" evidence="1">
    <location>
        <begin position="842"/>
        <end position="859"/>
    </location>
</feature>
<evidence type="ECO:0000313" key="3">
    <source>
        <dbReference type="EMBL" id="MDJ1171840.1"/>
    </source>
</evidence>
<keyword evidence="4" id="KW-1185">Reference proteome</keyword>
<reference evidence="3 4" key="1">
    <citation type="submission" date="2023-01" db="EMBL/GenBank/DDBJ databases">
        <title>Novel diversity within Roseofilum (Cyanobacteria; Desertifilaceae) from marine benthic mats with descriptions of four novel species.</title>
        <authorList>
            <person name="Wang Y."/>
            <person name="Berthold D.E."/>
            <person name="Hu J."/>
            <person name="Lefler F.W."/>
            <person name="Laughinghouse H.D. IV."/>
        </authorList>
    </citation>
    <scope>NUCLEOTIDE SEQUENCE [LARGE SCALE GENOMIC DNA]</scope>
    <source>
        <strain evidence="3 4">BLCC-M154</strain>
    </source>
</reference>
<feature type="compositionally biased region" description="Polar residues" evidence="1">
    <location>
        <begin position="667"/>
        <end position="682"/>
    </location>
</feature>
<dbReference type="SUPFAM" id="SSF51126">
    <property type="entry name" value="Pectin lyase-like"/>
    <property type="match status" value="1"/>
</dbReference>
<dbReference type="InterPro" id="IPR011050">
    <property type="entry name" value="Pectin_lyase_fold/virulence"/>
</dbReference>
<evidence type="ECO:0000313" key="4">
    <source>
        <dbReference type="Proteomes" id="UP001235303"/>
    </source>
</evidence>
<feature type="region of interest" description="Disordered" evidence="1">
    <location>
        <begin position="720"/>
        <end position="877"/>
    </location>
</feature>
<dbReference type="InterPro" id="IPR008638">
    <property type="entry name" value="FhaB/CdiA-like_TPS"/>
</dbReference>
<dbReference type="EMBL" id="JAQOSP010000131">
    <property type="protein sequence ID" value="MDJ1171840.1"/>
    <property type="molecule type" value="Genomic_DNA"/>
</dbReference>
<evidence type="ECO:0000256" key="1">
    <source>
        <dbReference type="SAM" id="MobiDB-lite"/>
    </source>
</evidence>
<dbReference type="Proteomes" id="UP001235303">
    <property type="component" value="Unassembled WGS sequence"/>
</dbReference>
<feature type="region of interest" description="Disordered" evidence="1">
    <location>
        <begin position="667"/>
        <end position="695"/>
    </location>
</feature>
<dbReference type="NCBIfam" id="TIGR01901">
    <property type="entry name" value="adhes_NPXG"/>
    <property type="match status" value="1"/>
</dbReference>
<organism evidence="3 4">
    <name type="scientific">Roseofilum acuticapitatum BLCC-M154</name>
    <dbReference type="NCBI Taxonomy" id="3022444"/>
    <lineage>
        <taxon>Bacteria</taxon>
        <taxon>Bacillati</taxon>
        <taxon>Cyanobacteriota</taxon>
        <taxon>Cyanophyceae</taxon>
        <taxon>Desertifilales</taxon>
        <taxon>Desertifilaceae</taxon>
        <taxon>Roseofilum</taxon>
        <taxon>Roseofilum acuticapitatum</taxon>
    </lineage>
</organism>
<name>A0ABT7AY61_9CYAN</name>
<sequence>MATFLTRLSSGSTLLVLTLCPWLSVLWSVKGSAQTAPIMAAPDGTGTQVRAIGNQYQITGGQLSSDGANLFHSFSQFGLSAGQIANFLANPNLQNILGRINGGDPSIINGLLQVSGGNPNLYLVNPAGIVFGPNASLNVPAAFNASTATAIGFQGVNGSTNWFQVLGSNDYNSLVGTPTTFDFQTAYPGVIVNLGNLEVSPGQSLTLMGGQVINTGTLAAPGGNLTITAIPGAQRVRISQPGHLLSLDLPLNPDAPQVNAPNLATLLSNSGIDHASQLQINEQGQVVLTGSRMIIPETAGVAIASGTLDVSTPNPHSTPSTLNIFGQQVGVINAHLNASSPSQGGNIYIGGGFQGQGEQPNATHTLIDSQSLIQANSTHQGNGGQIIIWSDETTQFYGTVEATGGPIWGNGGFVEISGKETLAFEGKVDLSAVDGEAGTLLLDPKNITISNDPSQPNNIEDELPVIAFDLLPDEDITINAEVLEEQQGNIELQATNTITLASGVSLDFVEGGSITFTADADSDNEGSFLMDSSATITAPGREINISGASISLGNLDTSDNQQGGNIFLTASLGNITTGNLDTSSDGQAGNIYLMASEGNITTENLNTSTKTGDAGTIELTTGRGNLTTEEIDASASLGGGNGGDIQLTIKESGNIITGGLTVSSTENGGSGNISFQTQQGDITTEEIDSSTKNGDAGDITLRIGSGNGAIAHGTLDASAKNGTVGTITLDPDPNPTPVPTPTPTPTPTPNPTPTPAPTPTPTPTPLPIPNPIPAPTPAPSETPIPAPTPAPTPAPSETPIPAPTASETPAPTPTSTPSTPAESAPVSDRNTDDLSESEMESIASTLSPKSETTNPSNPLEANGSEAIESGNTNPSLLGESEAEIGTFLNLDANITRFNSGLSNASLSTLENRIDSDVSSPISYVGADRETEAQKEESNVINLGNLMSRSEFNLLIQEREQNLSHEYADYLDLDFQGSQVHALRESQEILERMEQETGVRTAIIYVGFYAPGVINAQNKAEITGKTESEGRYLELMMVTPEGKPLRKVIAGVSDRDVLDKVRELTLEITNPRRRYTTSYLSSSQQLYDWIIRPLEEELKAENIDNLGFVLTAGLRSLPVAALHDGNQFLIEHYSLGILPSLSLVNTDISKVQGTPVLAMGASEFTELAPLPAVPIEINTIIETWTGNEFLNQGFTLNNLIESRQQQYYGIIHLATHGEFRAGSPENSYIQLWDSQLKLNQLEQLNLKSPLVELLVLSACRTALGNPDAELGFTGLAVQAGVKTALGSLWYVSDEGTLGLMSEFYAHLKHSAIKAQALQQGQQEMIQGLVKIKNGQLIVPSLQEPIPLPESLQHLDEEVLSHPYFWSGFTLVGSPW</sequence>
<accession>A0ABT7AY61</accession>
<dbReference type="InterPro" id="IPR012334">
    <property type="entry name" value="Pectin_lyas_fold"/>
</dbReference>
<protein>
    <submittedName>
        <fullName evidence="3">CHAT domain-containing protein</fullName>
    </submittedName>
</protein>
<evidence type="ECO:0000259" key="2">
    <source>
        <dbReference type="SMART" id="SM00912"/>
    </source>
</evidence>
<feature type="domain" description="Filamentous haemagglutinin FhaB/tRNA nuclease CdiA-like TPS" evidence="2">
    <location>
        <begin position="40"/>
        <end position="154"/>
    </location>
</feature>
<dbReference type="Pfam" id="PF12770">
    <property type="entry name" value="CHAT"/>
    <property type="match status" value="1"/>
</dbReference>